<feature type="transmembrane region" description="Helical" evidence="1">
    <location>
        <begin position="40"/>
        <end position="59"/>
    </location>
</feature>
<evidence type="ECO:0000313" key="2">
    <source>
        <dbReference type="EMBL" id="MFC5520482.1"/>
    </source>
</evidence>
<dbReference type="EMBL" id="JBHSMX010000011">
    <property type="protein sequence ID" value="MFC5520482.1"/>
    <property type="molecule type" value="Genomic_DNA"/>
</dbReference>
<gene>
    <name evidence="2" type="ORF">ACFPP7_06085</name>
</gene>
<keyword evidence="1" id="KW-0812">Transmembrane</keyword>
<proteinExistence type="predicted"/>
<evidence type="ECO:0000313" key="3">
    <source>
        <dbReference type="Proteomes" id="UP001596084"/>
    </source>
</evidence>
<keyword evidence="1" id="KW-0472">Membrane</keyword>
<name>A0ABW0Q9D5_9BURK</name>
<accession>A0ABW0Q9D5</accession>
<sequence>MQFVTCVTIVVTGKPDRFPGRFTSSLWELHMRMTLQPRKLALALASAAMLALAGCGGGGSGGGTPTAGTTGVPVTVVDDAIGNATVCLDKNLNGICDAGEPSGKTDAAGNVTLQVPTEDVGKYPILAVVGTDAVDAKYGPVTTRFTMQAPADKPAVVSPLTTLVQSQIASTGATSAQAEASVKAQTGINVSLFEDYSKGTTADSQAAGTVARMVVVTTQQQASTLSSTVGTTAIDGAVIKQADLDKIIQNKLLEILPALLTALADPSVQAATTPAAKEAALLAQANALVASPSTGLTTASVATLVAINNQTAPTATVVADVPTAGANLRLLNFTDVNNWVSRVFVSTLAQATPDASGFQRSVQRRYSTQNGQTAAWTNIGGNPARQSDLHFNGSAWVGCALNFENLNTVRNAQGNSTYNDCDNNETGTSNRASFDIAGRTMLEVYNQVNAAGYQNLTISNPSTALGTATFPTGSKLFYQSSTSQSTALAYYPGSGNLLNQYSAAVSAGGVASSQPAGVGCNSTEFNNTNGTASVTLESMIAAMTGTPCIFPQGSFTYNTQLYTSPDPVDEAWSNSTVGIGTLGTAPVGTGATAPGYYSGNTRLRVAFKGTGTNPVTYYSCKERFINSGSPRNCTAIGTGSYTITTQGDARVMTLSNPPLIATGLGYQRVFVERGGKIHLGYKNNLGTTNSARLNLPATNALLTQLGLPTVDVNVPLTLTAASYQSTWDLTSSVLSQSATLNVGANGLGTCTQGGAATACTLSFTNLATGAFTLAGINGSTTGTLDFLTSQVAATYTTPAGTFTGLRR</sequence>
<evidence type="ECO:0000256" key="1">
    <source>
        <dbReference type="SAM" id="Phobius"/>
    </source>
</evidence>
<comment type="caution">
    <text evidence="2">The sequence shown here is derived from an EMBL/GenBank/DDBJ whole genome shotgun (WGS) entry which is preliminary data.</text>
</comment>
<organism evidence="2 3">
    <name type="scientific">Polaromonas jejuensis</name>
    <dbReference type="NCBI Taxonomy" id="457502"/>
    <lineage>
        <taxon>Bacteria</taxon>
        <taxon>Pseudomonadati</taxon>
        <taxon>Pseudomonadota</taxon>
        <taxon>Betaproteobacteria</taxon>
        <taxon>Burkholderiales</taxon>
        <taxon>Comamonadaceae</taxon>
        <taxon>Polaromonas</taxon>
    </lineage>
</organism>
<dbReference type="RefSeq" id="WP_157090189.1">
    <property type="nucleotide sequence ID" value="NZ_JBHSMX010000011.1"/>
</dbReference>
<protein>
    <submittedName>
        <fullName evidence="2">Uncharacterized protein</fullName>
    </submittedName>
</protein>
<keyword evidence="1" id="KW-1133">Transmembrane helix</keyword>
<keyword evidence="3" id="KW-1185">Reference proteome</keyword>
<reference evidence="3" key="1">
    <citation type="journal article" date="2019" name="Int. J. Syst. Evol. Microbiol.">
        <title>The Global Catalogue of Microorganisms (GCM) 10K type strain sequencing project: providing services to taxonomists for standard genome sequencing and annotation.</title>
        <authorList>
            <consortium name="The Broad Institute Genomics Platform"/>
            <consortium name="The Broad Institute Genome Sequencing Center for Infectious Disease"/>
            <person name="Wu L."/>
            <person name="Ma J."/>
        </authorList>
    </citation>
    <scope>NUCLEOTIDE SEQUENCE [LARGE SCALE GENOMIC DNA]</scope>
    <source>
        <strain evidence="3">CGMCC 4.7277</strain>
    </source>
</reference>
<dbReference type="Proteomes" id="UP001596084">
    <property type="component" value="Unassembled WGS sequence"/>
</dbReference>